<dbReference type="PRINTS" id="PR01415">
    <property type="entry name" value="ANKYRIN"/>
</dbReference>
<evidence type="ECO:0000256" key="7">
    <source>
        <dbReference type="PROSITE-ProRule" id="PRU00023"/>
    </source>
</evidence>
<feature type="compositionally biased region" description="Polar residues" evidence="8">
    <location>
        <begin position="876"/>
        <end position="889"/>
    </location>
</feature>
<dbReference type="GO" id="GO:0016020">
    <property type="term" value="C:membrane"/>
    <property type="evidence" value="ECO:0007669"/>
    <property type="project" value="UniProtKB-SubCell"/>
</dbReference>
<feature type="repeat" description="ANK" evidence="7">
    <location>
        <begin position="63"/>
        <end position="95"/>
    </location>
</feature>
<evidence type="ECO:0000256" key="5">
    <source>
        <dbReference type="ARBA" id="ARBA00023043"/>
    </source>
</evidence>
<dbReference type="Gene3D" id="1.25.40.20">
    <property type="entry name" value="Ankyrin repeat-containing domain"/>
    <property type="match status" value="3"/>
</dbReference>
<feature type="repeat" description="ANK" evidence="7">
    <location>
        <begin position="455"/>
        <end position="487"/>
    </location>
</feature>
<dbReference type="InterPro" id="IPR002110">
    <property type="entry name" value="Ankyrin_rpt"/>
</dbReference>
<dbReference type="SMART" id="SM00248">
    <property type="entry name" value="ANK"/>
    <property type="match status" value="20"/>
</dbReference>
<dbReference type="InterPro" id="IPR040745">
    <property type="entry name" value="Ankyrin_UPA"/>
</dbReference>
<dbReference type="InterPro" id="IPR036770">
    <property type="entry name" value="Ankyrin_rpt-contain_sf"/>
</dbReference>
<dbReference type="Pfam" id="PF13637">
    <property type="entry name" value="Ank_4"/>
    <property type="match status" value="3"/>
</dbReference>
<feature type="repeat" description="ANK" evidence="7">
    <location>
        <begin position="722"/>
        <end position="754"/>
    </location>
</feature>
<feature type="repeat" description="ANK" evidence="7">
    <location>
        <begin position="389"/>
        <end position="421"/>
    </location>
</feature>
<feature type="domain" description="ZU5" evidence="9">
    <location>
        <begin position="899"/>
        <end position="1054"/>
    </location>
</feature>
<reference evidence="10" key="2">
    <citation type="submission" date="2025-09" db="UniProtKB">
        <authorList>
            <consortium name="Ensembl"/>
        </authorList>
    </citation>
    <scope>IDENTIFICATION</scope>
</reference>
<evidence type="ECO:0000256" key="8">
    <source>
        <dbReference type="SAM" id="MobiDB-lite"/>
    </source>
</evidence>
<keyword evidence="11" id="KW-1185">Reference proteome</keyword>
<feature type="repeat" description="ANK" evidence="7">
    <location>
        <begin position="623"/>
        <end position="655"/>
    </location>
</feature>
<dbReference type="Pfam" id="PF00023">
    <property type="entry name" value="Ank"/>
    <property type="match status" value="1"/>
</dbReference>
<dbReference type="Gene3D" id="2.60.220.30">
    <property type="match status" value="2"/>
</dbReference>
<feature type="repeat" description="ANK" evidence="7">
    <location>
        <begin position="521"/>
        <end position="553"/>
    </location>
</feature>
<evidence type="ECO:0000256" key="1">
    <source>
        <dbReference type="ARBA" id="ARBA00004370"/>
    </source>
</evidence>
<organism evidence="10 11">
    <name type="scientific">Xiphophorus couchianus</name>
    <name type="common">Monterrey platyfish</name>
    <dbReference type="NCBI Taxonomy" id="32473"/>
    <lineage>
        <taxon>Eukaryota</taxon>
        <taxon>Metazoa</taxon>
        <taxon>Chordata</taxon>
        <taxon>Craniata</taxon>
        <taxon>Vertebrata</taxon>
        <taxon>Euteleostomi</taxon>
        <taxon>Actinopterygii</taxon>
        <taxon>Neopterygii</taxon>
        <taxon>Teleostei</taxon>
        <taxon>Neoteleostei</taxon>
        <taxon>Acanthomorphata</taxon>
        <taxon>Ovalentaria</taxon>
        <taxon>Atherinomorphae</taxon>
        <taxon>Cyprinodontiformes</taxon>
        <taxon>Poeciliidae</taxon>
        <taxon>Poeciliinae</taxon>
        <taxon>Xiphophorus</taxon>
    </lineage>
</organism>
<keyword evidence="4" id="KW-0677">Repeat</keyword>
<evidence type="ECO:0000313" key="11">
    <source>
        <dbReference type="Proteomes" id="UP000261380"/>
    </source>
</evidence>
<dbReference type="Ensembl" id="ENSXCOT00000006975.1">
    <property type="protein sequence ID" value="ENSXCOP00000006887.1"/>
    <property type="gene ID" value="ENSXCOG00000005322.1"/>
</dbReference>
<dbReference type="Pfam" id="PF17809">
    <property type="entry name" value="UPA_2"/>
    <property type="match status" value="1"/>
</dbReference>
<feature type="repeat" description="ANK" evidence="7">
    <location>
        <begin position="488"/>
        <end position="514"/>
    </location>
</feature>
<dbReference type="FunFam" id="2.60.40.2660:FF:000002">
    <property type="entry name" value="Ankyrin-1 isoform B"/>
    <property type="match status" value="1"/>
</dbReference>
<comment type="subcellular location">
    <subcellularLocation>
        <location evidence="2">Cytoplasm</location>
    </subcellularLocation>
    <subcellularLocation>
        <location evidence="1">Membrane</location>
    </subcellularLocation>
</comment>
<feature type="repeat" description="ANK" evidence="7">
    <location>
        <begin position="129"/>
        <end position="161"/>
    </location>
</feature>
<feature type="repeat" description="ANK" evidence="7">
    <location>
        <begin position="257"/>
        <end position="289"/>
    </location>
</feature>
<evidence type="ECO:0000256" key="3">
    <source>
        <dbReference type="ARBA" id="ARBA00022490"/>
    </source>
</evidence>
<feature type="repeat" description="ANK" evidence="7">
    <location>
        <begin position="656"/>
        <end position="688"/>
    </location>
</feature>
<dbReference type="PROSITE" id="PS50297">
    <property type="entry name" value="ANK_REP_REGION"/>
    <property type="match status" value="19"/>
</dbReference>
<evidence type="ECO:0000256" key="2">
    <source>
        <dbReference type="ARBA" id="ARBA00004496"/>
    </source>
</evidence>
<dbReference type="PROSITE" id="PS50088">
    <property type="entry name" value="ANK_REPEAT"/>
    <property type="match status" value="19"/>
</dbReference>
<dbReference type="PROSITE" id="PS51145">
    <property type="entry name" value="ZU5"/>
    <property type="match status" value="2"/>
</dbReference>
<dbReference type="STRING" id="32473.ENSXCOP00000006887"/>
<feature type="repeat" description="ANK" evidence="7">
    <location>
        <begin position="96"/>
        <end position="128"/>
    </location>
</feature>
<dbReference type="Pfam" id="PF12796">
    <property type="entry name" value="Ank_2"/>
    <property type="match status" value="6"/>
</dbReference>
<sequence>MTAESVFAKGLNAFYQQALIFCYLFPSQADAATSFLRAARSGNLDKALDHIKNGIGINISNQNGLNGLHLASKEGHVKMVLELLHSGIELEATTKKGNTALHIAALAGQEKVVAELVNYGANVNAQSHKGFSPLYMAAQENHLEVVKFLLENGANQSLPTEDGFTPLAVALQQGHENVVALLINYGTKGKVRLPALHIAARNDDTRTAAVLLQNDPNPDVLSKNGITPLHIASRRGNMMMVRLLLDRGAQIDAKTKDELTPLHCAARNGHVRVIEILLEHGAPIQAKTKNGLSPIHMAAQGDHMDCVRQLLQYNAEIDDITLDHLTPLHVAAHCGHHRMAKVLLDKGAKANARALNGFTPLHIACKKNHMRSMDLLLKHSASLEAVTESGLTPLHVAAFMGHLNIVKNLLQRGASPNASNVKVETPLHMASRAGHCEVAQFLLQNAAQVDAKAKDDQTPLHCAARMGHKELVKLLLEHKANPDSATTAGHTPLHIAAREGHVHTIRILLDAGAQQVKMTKKGFTPLHVASKYGKVDVAELLLERGANSNAAGKVTLLQKHSSIYCVLHSDRHSKDQCPCWCVCLCLFLQNGYTPLHIAAKQNQVEVASVLLQNGASPNAESLQGITPLHLASQEGRPDIVALLISKQANVNLGNKNGLTPLHLVAQEGHVGIADTLVKQGASVYAASRMGYTPLHVACHYGNIKMVKFLLQQQAHVNAKTRMGYTPLHQAAQQGHTDIVTLLLKHGAMPNEITSNGTSPLGIAKRLGYISVIDVLKLVTEESVSAKHRMSFPETVDEILDVSEDEGRFSVRIMLHHAVFSIFHRFCNIKSLCSAFDFPDFLPRRPYSPAIPRIPCVSPETHTPIPLPKEYDEDSLIPSSPATETSDNVSPVASPIHTGFLVSFMVDARGGSMRGSRHHGLRVIIPPRTCAAPTRITCRLVKPQKLTTPPPLVEGEGLASRIISLGPSSMQFLGPVIVEIPHFASLARGDRELVVLRSENGSVWKEHRNRYGDEVLETILNGMDEDLESQEELEKKRIRRIISTDFPLYFAVVSRIQQESDLIGPEGGRLTSKLVPHVEAIFPETAVTKRVRLGLQAQPIPDELLTRQLGNQATFSPVVTIEPRRRKFHRPIGLRIPLPPSWRESPRDAGEGDTTSLRLLCSVIGGTAPAQWEDITGTTKLMYASNCASFTTNVSARFWLADCPRTAEAVTFANLLYKELMAVPYMAKFVIFAKMNEAREGRLRCYCMTDDKMDKTLELHENFSEVARSRDIELMEGMPLHLECSGNLVPIRKATQQPRSFSFQAFRDNRLPVSVKVRDSNKEATGFLSFLRKCTKYEDSQHVLCNLNITMPPCVKVAGSEERRRTLTPLALRERYSALNEPGVGTFLLSVLQPSPHKHTLEMGTECCSALLPRPPLP</sequence>
<dbReference type="FunFam" id="2.60.220.30:FF:000001">
    <property type="entry name" value="Ankyrin-3 isoform 2"/>
    <property type="match status" value="1"/>
</dbReference>
<dbReference type="SMART" id="SM00218">
    <property type="entry name" value="ZU5"/>
    <property type="match status" value="1"/>
</dbReference>
<feature type="repeat" description="ANK" evidence="7">
    <location>
        <begin position="162"/>
        <end position="186"/>
    </location>
</feature>
<dbReference type="PANTHER" id="PTHR24123:SF71">
    <property type="entry name" value="ANKYRIN 1, ERYTHROCYTIC A ISOFORM X1"/>
    <property type="match status" value="1"/>
</dbReference>
<evidence type="ECO:0000313" key="10">
    <source>
        <dbReference type="Ensembl" id="ENSXCOP00000006887.1"/>
    </source>
</evidence>
<proteinExistence type="predicted"/>
<evidence type="ECO:0000256" key="4">
    <source>
        <dbReference type="ARBA" id="ARBA00022737"/>
    </source>
</evidence>
<feature type="repeat" description="ANK" evidence="7">
    <location>
        <begin position="590"/>
        <end position="622"/>
    </location>
</feature>
<feature type="domain" description="ZU5" evidence="9">
    <location>
        <begin position="1056"/>
        <end position="1202"/>
    </location>
</feature>
<accession>A0A3B5L7T4</accession>
<dbReference type="InterPro" id="IPR000906">
    <property type="entry name" value="ZU5_dom"/>
</dbReference>
<name>A0A3B5L7T4_9TELE</name>
<evidence type="ECO:0000256" key="6">
    <source>
        <dbReference type="ARBA" id="ARBA00023136"/>
    </source>
</evidence>
<feature type="repeat" description="ANK" evidence="7">
    <location>
        <begin position="224"/>
        <end position="256"/>
    </location>
</feature>
<dbReference type="GO" id="GO:0005737">
    <property type="term" value="C:cytoplasm"/>
    <property type="evidence" value="ECO:0007669"/>
    <property type="project" value="UniProtKB-SubCell"/>
</dbReference>
<reference evidence="10" key="1">
    <citation type="submission" date="2025-08" db="UniProtKB">
        <authorList>
            <consortium name="Ensembl"/>
        </authorList>
    </citation>
    <scope>IDENTIFICATION</scope>
</reference>
<feature type="repeat" description="ANK" evidence="7">
    <location>
        <begin position="689"/>
        <end position="721"/>
    </location>
</feature>
<dbReference type="GeneTree" id="ENSGT00940000155760"/>
<evidence type="ECO:0000259" key="9">
    <source>
        <dbReference type="PROSITE" id="PS51145"/>
    </source>
</evidence>
<dbReference type="Proteomes" id="UP000261380">
    <property type="component" value="Unplaced"/>
</dbReference>
<protein>
    <submittedName>
        <fullName evidence="10">Ankyrin 1, erythrocytic b</fullName>
    </submittedName>
</protein>
<dbReference type="FunFam" id="2.60.220.30:FF:000002">
    <property type="entry name" value="Ankyrin-3 isoform 2"/>
    <property type="match status" value="1"/>
</dbReference>
<keyword evidence="3" id="KW-0963">Cytoplasm</keyword>
<dbReference type="FunFam" id="1.25.40.20:FF:000001">
    <property type="entry name" value="Ankyrin-2 isoform 2"/>
    <property type="match status" value="1"/>
</dbReference>
<keyword evidence="5 7" id="KW-0040">ANK repeat</keyword>
<feature type="region of interest" description="Disordered" evidence="8">
    <location>
        <begin position="867"/>
        <end position="889"/>
    </location>
</feature>
<feature type="repeat" description="ANK" evidence="7">
    <location>
        <begin position="290"/>
        <end position="322"/>
    </location>
</feature>
<keyword evidence="6" id="KW-0472">Membrane</keyword>
<dbReference type="PANTHER" id="PTHR24123">
    <property type="entry name" value="ANKYRIN REPEAT-CONTAINING"/>
    <property type="match status" value="1"/>
</dbReference>
<dbReference type="Pfam" id="PF00791">
    <property type="entry name" value="ZU5"/>
    <property type="match status" value="2"/>
</dbReference>
<feature type="repeat" description="ANK" evidence="7">
    <location>
        <begin position="356"/>
        <end position="388"/>
    </location>
</feature>
<dbReference type="Gene3D" id="2.60.40.2660">
    <property type="match status" value="1"/>
</dbReference>
<feature type="repeat" description="ANK" evidence="7">
    <location>
        <begin position="422"/>
        <end position="454"/>
    </location>
</feature>
<dbReference type="InterPro" id="IPR051165">
    <property type="entry name" value="Multifunctional_ANK_Repeat"/>
</dbReference>
<feature type="repeat" description="ANK" evidence="7">
    <location>
        <begin position="323"/>
        <end position="355"/>
    </location>
</feature>
<dbReference type="FunFam" id="1.25.40.20:FF:000003">
    <property type="entry name" value="Ankyrin, isoform B"/>
    <property type="match status" value="1"/>
</dbReference>
<dbReference type="SUPFAM" id="SSF48403">
    <property type="entry name" value="Ankyrin repeat"/>
    <property type="match status" value="2"/>
</dbReference>